<proteinExistence type="predicted"/>
<organism evidence="1 2">
    <name type="scientific">Gordonia effusa NBRC 100432</name>
    <dbReference type="NCBI Taxonomy" id="1077974"/>
    <lineage>
        <taxon>Bacteria</taxon>
        <taxon>Bacillati</taxon>
        <taxon>Actinomycetota</taxon>
        <taxon>Actinomycetes</taxon>
        <taxon>Mycobacteriales</taxon>
        <taxon>Gordoniaceae</taxon>
        <taxon>Gordonia</taxon>
    </lineage>
</organism>
<dbReference type="Pfam" id="PF13450">
    <property type="entry name" value="NAD_binding_8"/>
    <property type="match status" value="1"/>
</dbReference>
<dbReference type="AlphaFoldDB" id="H0R2P5"/>
<dbReference type="eggNOG" id="COG1233">
    <property type="taxonomic scope" value="Bacteria"/>
</dbReference>
<dbReference type="PANTHER" id="PTHR10668:SF103">
    <property type="entry name" value="PYRIDINE NUCLEOTIDE-DISULFIDE OXIDOREDUCTASE DOMAIN-CONTAINING PROTEIN 2"/>
    <property type="match status" value="1"/>
</dbReference>
<sequence length="546" mass="58355">MSTADIDDVVVIGGGHNGLVAAAYVAQAGLRVRVIERDTVLGGAVSTVERFPGYRVDRGSSAHLMIRHTPILDELDLSRFGLRYIDCDPWAFAPDPDGGDALVFFADLDRTCTNIERVCGPDDAAAYREFIRVWTPRAQAVMRAFITPATLDRFGRAFGGLYRTATTARRGIIGARAGAMSSMAQDMMLSGDALLDRWFDSPRLKAALSWFGAQSGPPMTAPGTAPMVGFAALMHKIPPGRAVGGSGALTTALLNRLDADGAIVESGCAASLLQRDPAGWRITLADGSRRRARRVIAACHINATLDLLGDVAPRDVARWRRQIVVGNGIGMAVRLGTTALPDYPGLPADLPPHGVHSGLGLLVTDRAHLNAAHADAIAGLLPRRPALVAMSFSALDPTLAPVNRQQINLWAQWHPYRLSEQLRAAGQSWRTLAETAADGILTEFDRHAPGIASAVEHRYIQTPADLESELALPAGNIMHVEMSIDQMFMWRPHPDLAGHRIPGVADLFLAGASTHPGGGVTGASGRIAAHAALTRVRGTRHRLRGH</sequence>
<evidence type="ECO:0000313" key="2">
    <source>
        <dbReference type="Proteomes" id="UP000035034"/>
    </source>
</evidence>
<name>H0R2P5_9ACTN</name>
<gene>
    <name evidence="1" type="primary">crtO</name>
    <name evidence="1" type="ORF">GOEFS_081_00360</name>
</gene>
<dbReference type="InterPro" id="IPR036188">
    <property type="entry name" value="FAD/NAD-bd_sf"/>
</dbReference>
<dbReference type="SUPFAM" id="SSF51905">
    <property type="entry name" value="FAD/NAD(P)-binding domain"/>
    <property type="match status" value="1"/>
</dbReference>
<keyword evidence="2" id="KW-1185">Reference proteome</keyword>
<dbReference type="OrthoDB" id="9774675at2"/>
<dbReference type="PANTHER" id="PTHR10668">
    <property type="entry name" value="PHYTOENE DEHYDROGENASE"/>
    <property type="match status" value="1"/>
</dbReference>
<comment type="caution">
    <text evidence="1">The sequence shown here is derived from an EMBL/GenBank/DDBJ whole genome shotgun (WGS) entry which is preliminary data.</text>
</comment>
<dbReference type="GO" id="GO:0005829">
    <property type="term" value="C:cytosol"/>
    <property type="evidence" value="ECO:0007669"/>
    <property type="project" value="TreeGrafter"/>
</dbReference>
<dbReference type="EMBL" id="BAEH01000081">
    <property type="protein sequence ID" value="GAB19346.1"/>
    <property type="molecule type" value="Genomic_DNA"/>
</dbReference>
<protein>
    <submittedName>
        <fullName evidence="1">Beta-carotene ketolase</fullName>
    </submittedName>
</protein>
<dbReference type="RefSeq" id="WP_007318681.1">
    <property type="nucleotide sequence ID" value="NZ_BAEH01000081.1"/>
</dbReference>
<evidence type="ECO:0000313" key="1">
    <source>
        <dbReference type="EMBL" id="GAB19346.1"/>
    </source>
</evidence>
<reference evidence="1 2" key="1">
    <citation type="submission" date="2011-12" db="EMBL/GenBank/DDBJ databases">
        <title>Whole genome shotgun sequence of Gordonia effusa NBRC 100432.</title>
        <authorList>
            <person name="Yoshida I."/>
            <person name="Takarada H."/>
            <person name="Hosoyama A."/>
            <person name="Tsuchikane K."/>
            <person name="Katsumata H."/>
            <person name="Yamazaki S."/>
            <person name="Fujita N."/>
        </authorList>
    </citation>
    <scope>NUCLEOTIDE SEQUENCE [LARGE SCALE GENOMIC DNA]</scope>
    <source>
        <strain evidence="1 2">NBRC 100432</strain>
    </source>
</reference>
<dbReference type="STRING" id="1077974.GOEFS_081_00360"/>
<dbReference type="Gene3D" id="3.50.50.60">
    <property type="entry name" value="FAD/NAD(P)-binding domain"/>
    <property type="match status" value="1"/>
</dbReference>
<accession>H0R2P5</accession>
<dbReference type="Proteomes" id="UP000035034">
    <property type="component" value="Unassembled WGS sequence"/>
</dbReference>